<evidence type="ECO:0000313" key="2">
    <source>
        <dbReference type="Proteomes" id="UP000509303"/>
    </source>
</evidence>
<keyword evidence="2" id="KW-1185">Reference proteome</keyword>
<evidence type="ECO:0000313" key="1">
    <source>
        <dbReference type="EMBL" id="QKW50008.1"/>
    </source>
</evidence>
<dbReference type="Proteomes" id="UP000509303">
    <property type="component" value="Chromosome"/>
</dbReference>
<protein>
    <submittedName>
        <fullName evidence="1">Uncharacterized protein</fullName>
    </submittedName>
</protein>
<dbReference type="EMBL" id="CP054929">
    <property type="protein sequence ID" value="QKW50008.1"/>
    <property type="molecule type" value="Genomic_DNA"/>
</dbReference>
<gene>
    <name evidence="1" type="ORF">HUT08_11135</name>
</gene>
<dbReference type="RefSeq" id="WP_176161743.1">
    <property type="nucleotide sequence ID" value="NZ_CP054929.1"/>
</dbReference>
<sequence length="150" mass="16342">MTTWTDRRTTFVFTPPSDDARAWAFELNALAAHLKREFPGAWTKPEEQLGPGHANGLSFEIRLPDGTWLRGLATQVRADSGAVSVMDATAREAAVLAVSLRDNFVPASNLIEFYSDLGVEIGRGPYPLPAQGSVEEIAAVLQEHLHTVDV</sequence>
<dbReference type="AlphaFoldDB" id="A0A7H8N8B7"/>
<organism evidence="1 2">
    <name type="scientific">Streptomyces buecherae</name>
    <dbReference type="NCBI Taxonomy" id="2763006"/>
    <lineage>
        <taxon>Bacteria</taxon>
        <taxon>Bacillati</taxon>
        <taxon>Actinomycetota</taxon>
        <taxon>Actinomycetes</taxon>
        <taxon>Kitasatosporales</taxon>
        <taxon>Streptomycetaceae</taxon>
        <taxon>Streptomyces</taxon>
    </lineage>
</organism>
<name>A0A7H8N8B7_9ACTN</name>
<proteinExistence type="predicted"/>
<accession>A0A7H8N8B7</accession>
<reference evidence="1 2" key="1">
    <citation type="submission" date="2020-06" db="EMBL/GenBank/DDBJ databases">
        <title>Genome mining for natural products.</title>
        <authorList>
            <person name="Zhang B."/>
            <person name="Shi J."/>
            <person name="Ge H."/>
        </authorList>
    </citation>
    <scope>NUCLEOTIDE SEQUENCE [LARGE SCALE GENOMIC DNA]</scope>
    <source>
        <strain evidence="1 2">NA00687</strain>
    </source>
</reference>